<proteinExistence type="predicted"/>
<dbReference type="Gene3D" id="3.40.630.30">
    <property type="match status" value="1"/>
</dbReference>
<dbReference type="EMBL" id="CP001712">
    <property type="protein sequence ID" value="EAR16721.1"/>
    <property type="molecule type" value="Genomic_DNA"/>
</dbReference>
<sequence>MIRPAKVEEIPEIMEMARACGRAMQANGIFQWTDVYPKREAFVRDLDRGELWVIDAGHGPVGTIVVSSRMDEEYKSVRWLTPNRDNLYIHRLGVHPDYQRQGLAQQLMDHAEGLALRQGARSIRLDTFSRNHRNQRFYEQRGYQRLGAVYFPRQSAYPFYCYERVVNSQV</sequence>
<dbReference type="STRING" id="313596.RB2501_07465"/>
<name>A4CIG3_ROBBH</name>
<dbReference type="Pfam" id="PF00583">
    <property type="entry name" value="Acetyltransf_1"/>
    <property type="match status" value="1"/>
</dbReference>
<keyword evidence="5" id="KW-1185">Reference proteome</keyword>
<dbReference type="RefSeq" id="WP_015753478.1">
    <property type="nucleotide sequence ID" value="NC_013222.1"/>
</dbReference>
<dbReference type="AlphaFoldDB" id="A4CIG3"/>
<feature type="domain" description="N-acetyltransferase" evidence="3">
    <location>
        <begin position="1"/>
        <end position="164"/>
    </location>
</feature>
<evidence type="ECO:0000256" key="2">
    <source>
        <dbReference type="ARBA" id="ARBA00023315"/>
    </source>
</evidence>
<dbReference type="KEGG" id="rbi:RB2501_07465"/>
<evidence type="ECO:0000259" key="3">
    <source>
        <dbReference type="PROSITE" id="PS51186"/>
    </source>
</evidence>
<dbReference type="InterPro" id="IPR050832">
    <property type="entry name" value="Bact_Acetyltransf"/>
</dbReference>
<dbReference type="PANTHER" id="PTHR43877">
    <property type="entry name" value="AMINOALKYLPHOSPHONATE N-ACETYLTRANSFERASE-RELATED-RELATED"/>
    <property type="match status" value="1"/>
</dbReference>
<evidence type="ECO:0000313" key="4">
    <source>
        <dbReference type="EMBL" id="EAR16721.1"/>
    </source>
</evidence>
<dbReference type="eggNOG" id="COG0456">
    <property type="taxonomic scope" value="Bacteria"/>
</dbReference>
<organism evidence="4 5">
    <name type="scientific">Robiginitalea biformata (strain ATCC BAA-864 / DSM 15991 / KCTC 12146 / HTCC2501)</name>
    <dbReference type="NCBI Taxonomy" id="313596"/>
    <lineage>
        <taxon>Bacteria</taxon>
        <taxon>Pseudomonadati</taxon>
        <taxon>Bacteroidota</taxon>
        <taxon>Flavobacteriia</taxon>
        <taxon>Flavobacteriales</taxon>
        <taxon>Flavobacteriaceae</taxon>
        <taxon>Robiginitalea</taxon>
    </lineage>
</organism>
<dbReference type="OrthoDB" id="9796381at2"/>
<reference evidence="4 5" key="1">
    <citation type="journal article" date="2009" name="J. Bacteriol.">
        <title>Complete genome sequence of Robiginitalea biformata HTCC2501.</title>
        <authorList>
            <person name="Oh H.M."/>
            <person name="Giovannoni S.J."/>
            <person name="Lee K."/>
            <person name="Ferriera S."/>
            <person name="Johnson J."/>
            <person name="Cho J.C."/>
        </authorList>
    </citation>
    <scope>NUCLEOTIDE SEQUENCE [LARGE SCALE GENOMIC DNA]</scope>
    <source>
        <strain evidence="5">ATCC BAA-864 / HTCC2501 / KCTC 12146</strain>
    </source>
</reference>
<dbReference type="HOGENOM" id="CLU_013985_13_2_10"/>
<dbReference type="GO" id="GO:0016747">
    <property type="term" value="F:acyltransferase activity, transferring groups other than amino-acyl groups"/>
    <property type="evidence" value="ECO:0007669"/>
    <property type="project" value="InterPro"/>
</dbReference>
<accession>A4CIG3</accession>
<dbReference type="InterPro" id="IPR000182">
    <property type="entry name" value="GNAT_dom"/>
</dbReference>
<keyword evidence="2" id="KW-0012">Acyltransferase</keyword>
<keyword evidence="1 4" id="KW-0808">Transferase</keyword>
<dbReference type="Proteomes" id="UP000009049">
    <property type="component" value="Chromosome"/>
</dbReference>
<evidence type="ECO:0000313" key="5">
    <source>
        <dbReference type="Proteomes" id="UP000009049"/>
    </source>
</evidence>
<dbReference type="SUPFAM" id="SSF55729">
    <property type="entry name" value="Acyl-CoA N-acyltransferases (Nat)"/>
    <property type="match status" value="1"/>
</dbReference>
<gene>
    <name evidence="4" type="ordered locus">RB2501_07465</name>
</gene>
<evidence type="ECO:0000256" key="1">
    <source>
        <dbReference type="ARBA" id="ARBA00022679"/>
    </source>
</evidence>
<protein>
    <submittedName>
        <fullName evidence="4">Predicted acetyltransferase</fullName>
    </submittedName>
</protein>
<dbReference type="CDD" id="cd04301">
    <property type="entry name" value="NAT_SF"/>
    <property type="match status" value="1"/>
</dbReference>
<dbReference type="PROSITE" id="PS51186">
    <property type="entry name" value="GNAT"/>
    <property type="match status" value="1"/>
</dbReference>
<dbReference type="InterPro" id="IPR016181">
    <property type="entry name" value="Acyl_CoA_acyltransferase"/>
</dbReference>